<feature type="binding site" evidence="10">
    <location>
        <position position="274"/>
    </location>
    <ligand>
        <name>UDP-N-acetyl-alpha-D-glucosamine</name>
        <dbReference type="ChEBI" id="CHEBI:57705"/>
    </ligand>
</feature>
<dbReference type="EMBL" id="FAVB01000001">
    <property type="protein sequence ID" value="CUU69498.1"/>
    <property type="molecule type" value="Genomic_DNA"/>
</dbReference>
<dbReference type="InterPro" id="IPR006009">
    <property type="entry name" value="GlcNAc_MurG"/>
</dbReference>
<feature type="domain" description="Glycosyl transferase family 28 C-terminal" evidence="12">
    <location>
        <begin position="169"/>
        <end position="302"/>
    </location>
</feature>
<dbReference type="GO" id="GO:0005975">
    <property type="term" value="P:carbohydrate metabolic process"/>
    <property type="evidence" value="ECO:0007669"/>
    <property type="project" value="InterPro"/>
</dbReference>
<protein>
    <recommendedName>
        <fullName evidence="10">UDP-N-acetylglucosamine--N-acetylmuramyl-(pentapeptide) pyrophosphoryl-undecaprenol N-acetylglucosamine transferase</fullName>
        <ecNumber evidence="10">2.4.1.227</ecNumber>
    </recommendedName>
    <alternativeName>
        <fullName evidence="10">Undecaprenyl-PP-MurNAc-pentapeptide-UDPGlcNAc GlcNAc transferase</fullName>
    </alternativeName>
</protein>
<keyword evidence="2 10" id="KW-0132">Cell division</keyword>
<dbReference type="SUPFAM" id="SSF53756">
    <property type="entry name" value="UDP-Glycosyltransferase/glycogen phosphorylase"/>
    <property type="match status" value="1"/>
</dbReference>
<dbReference type="GO" id="GO:0071555">
    <property type="term" value="P:cell wall organization"/>
    <property type="evidence" value="ECO:0007669"/>
    <property type="project" value="UniProtKB-KW"/>
</dbReference>
<evidence type="ECO:0000256" key="8">
    <source>
        <dbReference type="ARBA" id="ARBA00023306"/>
    </source>
</evidence>
<name>A0A0S4RZP8_CAMHY</name>
<keyword evidence="3 10" id="KW-0328">Glycosyltransferase</keyword>
<dbReference type="CDD" id="cd03785">
    <property type="entry name" value="GT28_MurG"/>
    <property type="match status" value="1"/>
</dbReference>
<comment type="subcellular location">
    <subcellularLocation>
        <location evidence="10">Cell membrane</location>
        <topology evidence="10">Peripheral membrane protein</topology>
        <orientation evidence="10">Cytoplasmic side</orientation>
    </subcellularLocation>
</comment>
<dbReference type="PANTHER" id="PTHR21015:SF22">
    <property type="entry name" value="GLYCOSYLTRANSFERASE"/>
    <property type="match status" value="1"/>
</dbReference>
<evidence type="ECO:0000259" key="11">
    <source>
        <dbReference type="Pfam" id="PF03033"/>
    </source>
</evidence>
<dbReference type="HAMAP" id="MF_00033">
    <property type="entry name" value="MurG"/>
    <property type="match status" value="1"/>
</dbReference>
<dbReference type="GO" id="GO:0008360">
    <property type="term" value="P:regulation of cell shape"/>
    <property type="evidence" value="ECO:0007669"/>
    <property type="project" value="UniProtKB-KW"/>
</dbReference>
<evidence type="ECO:0000256" key="3">
    <source>
        <dbReference type="ARBA" id="ARBA00022676"/>
    </source>
</evidence>
<keyword evidence="7 10" id="KW-0472">Membrane</keyword>
<keyword evidence="4 10" id="KW-0808">Transferase</keyword>
<feature type="binding site" evidence="10">
    <location>
        <position position="123"/>
    </location>
    <ligand>
        <name>UDP-N-acetyl-alpha-D-glucosamine</name>
        <dbReference type="ChEBI" id="CHEBI:57705"/>
    </ligand>
</feature>
<dbReference type="Pfam" id="PF03033">
    <property type="entry name" value="Glyco_transf_28"/>
    <property type="match status" value="1"/>
</dbReference>
<evidence type="ECO:0000256" key="5">
    <source>
        <dbReference type="ARBA" id="ARBA00022960"/>
    </source>
</evidence>
<comment type="catalytic activity">
    <reaction evidence="10">
        <text>di-trans,octa-cis-undecaprenyl diphospho-N-acetyl-alpha-D-muramoyl-L-alanyl-D-glutamyl-meso-2,6-diaminopimeloyl-D-alanyl-D-alanine + UDP-N-acetyl-alpha-D-glucosamine = di-trans,octa-cis-undecaprenyl diphospho-[N-acetyl-alpha-D-glucosaminyl-(1-&gt;4)]-N-acetyl-alpha-D-muramoyl-L-alanyl-D-glutamyl-meso-2,6-diaminopimeloyl-D-alanyl-D-alanine + UDP + H(+)</text>
        <dbReference type="Rhea" id="RHEA:31227"/>
        <dbReference type="ChEBI" id="CHEBI:15378"/>
        <dbReference type="ChEBI" id="CHEBI:57705"/>
        <dbReference type="ChEBI" id="CHEBI:58223"/>
        <dbReference type="ChEBI" id="CHEBI:61387"/>
        <dbReference type="ChEBI" id="CHEBI:61388"/>
        <dbReference type="EC" id="2.4.1.227"/>
    </reaction>
</comment>
<feature type="binding site" evidence="10">
    <location>
        <begin position="9"/>
        <end position="11"/>
    </location>
    <ligand>
        <name>UDP-N-acetyl-alpha-D-glucosamine</name>
        <dbReference type="ChEBI" id="CHEBI:57705"/>
    </ligand>
</feature>
<dbReference type="GO" id="GO:0009252">
    <property type="term" value="P:peptidoglycan biosynthetic process"/>
    <property type="evidence" value="ECO:0007669"/>
    <property type="project" value="UniProtKB-UniRule"/>
</dbReference>
<evidence type="ECO:0000256" key="9">
    <source>
        <dbReference type="ARBA" id="ARBA00023316"/>
    </source>
</evidence>
<evidence type="ECO:0000313" key="13">
    <source>
        <dbReference type="EMBL" id="CUU69498.1"/>
    </source>
</evidence>
<dbReference type="Pfam" id="PF04101">
    <property type="entry name" value="Glyco_tran_28_C"/>
    <property type="match status" value="1"/>
</dbReference>
<proteinExistence type="inferred from homology"/>
<comment type="caution">
    <text evidence="13">The sequence shown here is derived from an EMBL/GenBank/DDBJ whole genome shotgun (WGS) entry which is preliminary data.</text>
</comment>
<keyword evidence="6 10" id="KW-0573">Peptidoglycan synthesis</keyword>
<dbReference type="GO" id="GO:0051301">
    <property type="term" value="P:cell division"/>
    <property type="evidence" value="ECO:0007669"/>
    <property type="project" value="UniProtKB-KW"/>
</dbReference>
<evidence type="ECO:0000256" key="4">
    <source>
        <dbReference type="ARBA" id="ARBA00022679"/>
    </source>
</evidence>
<dbReference type="GO" id="GO:0005886">
    <property type="term" value="C:plasma membrane"/>
    <property type="evidence" value="ECO:0007669"/>
    <property type="project" value="UniProtKB-SubCell"/>
</dbReference>
<evidence type="ECO:0000256" key="1">
    <source>
        <dbReference type="ARBA" id="ARBA00022475"/>
    </source>
</evidence>
<keyword evidence="14" id="KW-1185">Reference proteome</keyword>
<keyword evidence="5 10" id="KW-0133">Cell shape</keyword>
<dbReference type="InterPro" id="IPR007235">
    <property type="entry name" value="Glyco_trans_28_C"/>
</dbReference>
<gene>
    <name evidence="10 13" type="primary">murG</name>
    <name evidence="13" type="ORF">ERS686654_00165</name>
</gene>
<evidence type="ECO:0000256" key="6">
    <source>
        <dbReference type="ARBA" id="ARBA00022984"/>
    </source>
</evidence>
<organism evidence="13 14">
    <name type="scientific">Campylobacter hyointestinalis subsp. hyointestinalis</name>
    <dbReference type="NCBI Taxonomy" id="91352"/>
    <lineage>
        <taxon>Bacteria</taxon>
        <taxon>Pseudomonadati</taxon>
        <taxon>Campylobacterota</taxon>
        <taxon>Epsilonproteobacteria</taxon>
        <taxon>Campylobacterales</taxon>
        <taxon>Campylobacteraceae</taxon>
        <taxon>Campylobacter</taxon>
    </lineage>
</organism>
<dbReference type="RefSeq" id="WP_059428957.1">
    <property type="nucleotide sequence ID" value="NZ_FAUU01000002.1"/>
</dbReference>
<evidence type="ECO:0000256" key="10">
    <source>
        <dbReference type="HAMAP-Rule" id="MF_00033"/>
    </source>
</evidence>
<dbReference type="AlphaFoldDB" id="A0A0S4RZP8"/>
<reference evidence="13 14" key="1">
    <citation type="submission" date="2015-11" db="EMBL/GenBank/DDBJ databases">
        <authorList>
            <consortium name="Pathogen Informatics"/>
        </authorList>
    </citation>
    <scope>NUCLEOTIDE SEQUENCE [LARGE SCALE GENOMIC DNA]</scope>
    <source>
        <strain evidence="13 14">006A-0059</strain>
    </source>
</reference>
<accession>A0A0S4RZP8</accession>
<comment type="caution">
    <text evidence="10">Lacks conserved residue(s) required for the propagation of feature annotation.</text>
</comment>
<dbReference type="EC" id="2.4.1.227" evidence="10"/>
<dbReference type="Proteomes" id="UP000052237">
    <property type="component" value="Unassembled WGS sequence"/>
</dbReference>
<comment type="function">
    <text evidence="10">Cell wall formation. Catalyzes the transfer of a GlcNAc subunit on undecaprenyl-pyrophosphoryl-MurNAc-pentapeptide (lipid intermediate I) to form undecaprenyl-pyrophosphoryl-MurNAc-(pentapeptide)GlcNAc (lipid intermediate II).</text>
</comment>
<dbReference type="GO" id="GO:0050511">
    <property type="term" value="F:undecaprenyldiphospho-muramoylpentapeptide beta-N-acetylglucosaminyltransferase activity"/>
    <property type="evidence" value="ECO:0007669"/>
    <property type="project" value="UniProtKB-UniRule"/>
</dbReference>
<evidence type="ECO:0000259" key="12">
    <source>
        <dbReference type="Pfam" id="PF04101"/>
    </source>
</evidence>
<evidence type="ECO:0000256" key="2">
    <source>
        <dbReference type="ARBA" id="ARBA00022618"/>
    </source>
</evidence>
<dbReference type="GO" id="GO:0051991">
    <property type="term" value="F:UDP-N-acetyl-D-glucosamine:N-acetylmuramoyl-L-alanyl-D-glutamyl-meso-2,6-diaminopimelyl-D-alanyl-D-alanine-diphosphoundecaprenol 4-beta-N-acetylglucosaminlytransferase activity"/>
    <property type="evidence" value="ECO:0007669"/>
    <property type="project" value="RHEA"/>
</dbReference>
<dbReference type="InterPro" id="IPR004276">
    <property type="entry name" value="GlycoTrans_28_N"/>
</dbReference>
<comment type="similarity">
    <text evidence="10">Belongs to the glycosyltransferase 28 family. MurG subfamily.</text>
</comment>
<dbReference type="NCBIfam" id="TIGR01133">
    <property type="entry name" value="murG"/>
    <property type="match status" value="1"/>
</dbReference>
<evidence type="ECO:0000313" key="14">
    <source>
        <dbReference type="Proteomes" id="UP000052237"/>
    </source>
</evidence>
<feature type="binding site" evidence="10">
    <location>
        <position position="176"/>
    </location>
    <ligand>
        <name>UDP-N-acetyl-alpha-D-glucosamine</name>
        <dbReference type="ChEBI" id="CHEBI:57705"/>
    </ligand>
</feature>
<keyword evidence="8 10" id="KW-0131">Cell cycle</keyword>
<keyword evidence="1 10" id="KW-1003">Cell membrane</keyword>
<comment type="pathway">
    <text evidence="10">Cell wall biogenesis; peptidoglycan biosynthesis.</text>
</comment>
<dbReference type="PANTHER" id="PTHR21015">
    <property type="entry name" value="UDP-N-ACETYLGLUCOSAMINE--N-ACETYLMURAMYL-(PENTAPEPTIDE) PYROPHOSPHORYL-UNDECAPRENOL N-ACETYLGLUCOSAMINE TRANSFERASE 1"/>
    <property type="match status" value="1"/>
</dbReference>
<dbReference type="UniPathway" id="UPA00219"/>
<feature type="domain" description="Glycosyltransferase family 28 N-terminal" evidence="11">
    <location>
        <begin position="2"/>
        <end position="141"/>
    </location>
</feature>
<dbReference type="Gene3D" id="3.40.50.2000">
    <property type="entry name" value="Glycogen Phosphorylase B"/>
    <property type="match status" value="2"/>
</dbReference>
<sequence length="339" mass="37774">MIAITGGGTGGHLAIAKTLAIELHNRGFQTVFIGSSRGQDKMWFENDNTFKFKYFLSSSGVVNKKGISKLTSLLNILKLSIKCGQIFKKHNINLVISVGGYSSAPASFAALFFRKKFFIHEQNAICGRLNQILKPFCTKFFSSYGNNPYDYPVDKKFFAVSRVRNDLKTVIFLGGSQGASFINSLALSLAPRLDQKNINIIHQCGEKDFDSLKKSYENLGIKVELFKFSPNIECFMSKADICVSRAGASTLWELAANALPSIFIPFPYAAKNHQFFNAKFLQDKKLATICEQKDANSEHILNIIFQTDINFISNSLKNTILEGGAEKIIAEVLQFNIKN</sequence>
<keyword evidence="9 10" id="KW-0961">Cell wall biogenesis/degradation</keyword>
<evidence type="ECO:0000256" key="7">
    <source>
        <dbReference type="ARBA" id="ARBA00023136"/>
    </source>
</evidence>